<evidence type="ECO:0000256" key="1">
    <source>
        <dbReference type="SAM" id="Phobius"/>
    </source>
</evidence>
<dbReference type="EMBL" id="JBHRYQ010000001">
    <property type="protein sequence ID" value="MFC3812797.1"/>
    <property type="molecule type" value="Genomic_DNA"/>
</dbReference>
<dbReference type="SUPFAM" id="SSF89550">
    <property type="entry name" value="PHP domain-like"/>
    <property type="match status" value="1"/>
</dbReference>
<proteinExistence type="predicted"/>
<protein>
    <recommendedName>
        <fullName evidence="4">Polymerase/histidinol phosphatase N-terminal domain-containing protein</fullName>
    </recommendedName>
</protein>
<evidence type="ECO:0008006" key="4">
    <source>
        <dbReference type="Google" id="ProtNLM"/>
    </source>
</evidence>
<feature type="transmembrane region" description="Helical" evidence="1">
    <location>
        <begin position="361"/>
        <end position="379"/>
    </location>
</feature>
<keyword evidence="3" id="KW-1185">Reference proteome</keyword>
<organism evidence="2 3">
    <name type="scientific">Lacihabitans lacunae</name>
    <dbReference type="NCBI Taxonomy" id="1028214"/>
    <lineage>
        <taxon>Bacteria</taxon>
        <taxon>Pseudomonadati</taxon>
        <taxon>Bacteroidota</taxon>
        <taxon>Cytophagia</taxon>
        <taxon>Cytophagales</taxon>
        <taxon>Leadbetterellaceae</taxon>
        <taxon>Lacihabitans</taxon>
    </lineage>
</organism>
<sequence length="394" mass="45747">MIFIKNKTARKYLRKAPKAGKEIIKFSLFILLVGISLPYYRTEIYDFEPTQPFHGNEFYNPYKNWKPENLQKLNLHAHSHAWAGLTYGKNTEKELKTAYSKAGYKIQIVSNYHLSDDEHFNQKIWVYEHGINLNKAHKLAINTPEVSYFDFPLWQNRSQKQQIIKEIVQSGGMVAIAHPNVRNGHVDLSDMRGYQFTEVLSHYANARNIWDRALLSGNLSWLLANDDTHDITKQKIGSFYNLLSEKNDPIETLKSGTYLGVKTLERSLDFNLEYLRISKGTLRFKFSPNVTQVAIIIDGKKAKLTSEYEGTIHLNGVRHYIRLEAENASAQVFTNPIVRTTHKNQLDRYSATQAINFTKTFIYRSFILLLNLSLFLIFYPKTIFQPKRKLLTKT</sequence>
<comment type="caution">
    <text evidence="2">The sequence shown here is derived from an EMBL/GenBank/DDBJ whole genome shotgun (WGS) entry which is preliminary data.</text>
</comment>
<dbReference type="Gene3D" id="3.20.20.140">
    <property type="entry name" value="Metal-dependent hydrolases"/>
    <property type="match status" value="1"/>
</dbReference>
<evidence type="ECO:0000313" key="2">
    <source>
        <dbReference type="EMBL" id="MFC3812797.1"/>
    </source>
</evidence>
<reference evidence="3" key="1">
    <citation type="journal article" date="2019" name="Int. J. Syst. Evol. Microbiol.">
        <title>The Global Catalogue of Microorganisms (GCM) 10K type strain sequencing project: providing services to taxonomists for standard genome sequencing and annotation.</title>
        <authorList>
            <consortium name="The Broad Institute Genomics Platform"/>
            <consortium name="The Broad Institute Genome Sequencing Center for Infectious Disease"/>
            <person name="Wu L."/>
            <person name="Ma J."/>
        </authorList>
    </citation>
    <scope>NUCLEOTIDE SEQUENCE [LARGE SCALE GENOMIC DNA]</scope>
    <source>
        <strain evidence="3">CECT 7956</strain>
    </source>
</reference>
<gene>
    <name evidence="2" type="ORF">ACFOOI_19190</name>
</gene>
<feature type="transmembrane region" description="Helical" evidence="1">
    <location>
        <begin position="23"/>
        <end position="40"/>
    </location>
</feature>
<keyword evidence="1" id="KW-0472">Membrane</keyword>
<dbReference type="InterPro" id="IPR016195">
    <property type="entry name" value="Pol/histidinol_Pase-like"/>
</dbReference>
<name>A0ABV7Z365_9BACT</name>
<keyword evidence="1" id="KW-0812">Transmembrane</keyword>
<keyword evidence="1" id="KW-1133">Transmembrane helix</keyword>
<accession>A0ABV7Z365</accession>
<evidence type="ECO:0000313" key="3">
    <source>
        <dbReference type="Proteomes" id="UP001595616"/>
    </source>
</evidence>
<dbReference type="Proteomes" id="UP001595616">
    <property type="component" value="Unassembled WGS sequence"/>
</dbReference>
<dbReference type="RefSeq" id="WP_379839701.1">
    <property type="nucleotide sequence ID" value="NZ_JBHRYQ010000001.1"/>
</dbReference>